<reference evidence="2 3" key="1">
    <citation type="submission" date="2019-06" db="EMBL/GenBank/DDBJ databases">
        <authorList>
            <person name="Palmer J.M."/>
        </authorList>
    </citation>
    <scope>NUCLEOTIDE SEQUENCE [LARGE SCALE GENOMIC DNA]</scope>
    <source>
        <strain evidence="2 3">TWF106</strain>
    </source>
</reference>
<dbReference type="EMBL" id="WIWS01000030">
    <property type="protein sequence ID" value="KAF3221162.1"/>
    <property type="molecule type" value="Genomic_DNA"/>
</dbReference>
<accession>A0A7C8V3N8</accession>
<gene>
    <name evidence="2" type="ORF">TWF106_006487</name>
</gene>
<dbReference type="AlphaFoldDB" id="A0A7C8V3N8"/>
<evidence type="ECO:0000256" key="1">
    <source>
        <dbReference type="SAM" id="SignalP"/>
    </source>
</evidence>
<evidence type="ECO:0008006" key="4">
    <source>
        <dbReference type="Google" id="ProtNLM"/>
    </source>
</evidence>
<feature type="signal peptide" evidence="1">
    <location>
        <begin position="1"/>
        <end position="28"/>
    </location>
</feature>
<sequence>MRITFKGIQLLSVLVLILLYLQLQTASATLTMLNFGDGSISNQWSTGRYSWCLKDNQCTGGAPNNTLSFEICHLGEFLFNPSTRWGFMGNVSVENDKIFWKGAIVNRYTSRCLTFQVGNGSVTTPIQAHDEFALSSMNMEAQECHRAVGRLTTTPCCLSTSPPNFWQTFSIFSLGSKYQITVPELRVCERGKGTVSVESLYGQAWLGCKSKTDEQLRAWDLITLRKLF</sequence>
<proteinExistence type="predicted"/>
<evidence type="ECO:0000313" key="2">
    <source>
        <dbReference type="EMBL" id="KAF3221162.1"/>
    </source>
</evidence>
<evidence type="ECO:0000313" key="3">
    <source>
        <dbReference type="Proteomes" id="UP000472727"/>
    </source>
</evidence>
<protein>
    <recommendedName>
        <fullName evidence="4">Ricin B lectin domain-containing protein</fullName>
    </recommendedName>
</protein>
<organism evidence="2 3">
    <name type="scientific">Orbilia oligospora</name>
    <name type="common">Nematode-trapping fungus</name>
    <name type="synonym">Arthrobotrys oligospora</name>
    <dbReference type="NCBI Taxonomy" id="2813651"/>
    <lineage>
        <taxon>Eukaryota</taxon>
        <taxon>Fungi</taxon>
        <taxon>Dikarya</taxon>
        <taxon>Ascomycota</taxon>
        <taxon>Pezizomycotina</taxon>
        <taxon>Orbiliomycetes</taxon>
        <taxon>Orbiliales</taxon>
        <taxon>Orbiliaceae</taxon>
        <taxon>Orbilia</taxon>
    </lineage>
</organism>
<feature type="chain" id="PRO_5028895557" description="Ricin B lectin domain-containing protein" evidence="1">
    <location>
        <begin position="29"/>
        <end position="228"/>
    </location>
</feature>
<dbReference type="Proteomes" id="UP000472727">
    <property type="component" value="Unassembled WGS sequence"/>
</dbReference>
<name>A0A7C8V3N8_ORBOL</name>
<comment type="caution">
    <text evidence="2">The sequence shown here is derived from an EMBL/GenBank/DDBJ whole genome shotgun (WGS) entry which is preliminary data.</text>
</comment>
<keyword evidence="1" id="KW-0732">Signal</keyword>